<dbReference type="GO" id="GO:0005524">
    <property type="term" value="F:ATP binding"/>
    <property type="evidence" value="ECO:0007669"/>
    <property type="project" value="UniProtKB-KW"/>
</dbReference>
<gene>
    <name evidence="9 11" type="primary">buk</name>
    <name evidence="11" type="ORF">FYJ66_07735</name>
</gene>
<dbReference type="SUPFAM" id="SSF53067">
    <property type="entry name" value="Actin-like ATPase domain"/>
    <property type="match status" value="2"/>
</dbReference>
<evidence type="ECO:0000313" key="11">
    <source>
        <dbReference type="EMBL" id="MST69472.1"/>
    </source>
</evidence>
<dbReference type="InterPro" id="IPR000890">
    <property type="entry name" value="Aliphatic_acid_kin_short-chain"/>
</dbReference>
<evidence type="ECO:0000256" key="8">
    <source>
        <dbReference type="ARBA" id="ARBA00048596"/>
    </source>
</evidence>
<dbReference type="NCBIfam" id="TIGR02707">
    <property type="entry name" value="butyr_kinase"/>
    <property type="match status" value="1"/>
</dbReference>
<dbReference type="Gene3D" id="3.30.420.40">
    <property type="match status" value="2"/>
</dbReference>
<dbReference type="GO" id="GO:0005737">
    <property type="term" value="C:cytoplasm"/>
    <property type="evidence" value="ECO:0007669"/>
    <property type="project" value="UniProtKB-SubCell"/>
</dbReference>
<evidence type="ECO:0000256" key="5">
    <source>
        <dbReference type="ARBA" id="ARBA00022741"/>
    </source>
</evidence>
<dbReference type="PIRSF" id="PIRSF036458">
    <property type="entry name" value="Butyrate_kin"/>
    <property type="match status" value="1"/>
</dbReference>
<protein>
    <recommendedName>
        <fullName evidence="9">Probable butyrate kinase</fullName>
        <shortName evidence="9">BK</shortName>
        <ecNumber evidence="9">2.7.2.7</ecNumber>
    </recommendedName>
    <alternativeName>
        <fullName evidence="9">Branched-chain carboxylic acid kinase</fullName>
    </alternativeName>
</protein>
<evidence type="ECO:0000256" key="3">
    <source>
        <dbReference type="ARBA" id="ARBA00022490"/>
    </source>
</evidence>
<sequence length="389" mass="42593">MGNKTERILVLNLGSTSSKIAVYDDTKEVFKETIRHSQEEMSQFKGVIDQFEFRRDKIYDALKKNGITTDSLTAVCSRGGNIIACPHGAIEIDQEMVDYLTRPEELYPHASLLGSLVAFDLKKQYGIPACIYDAIGTDEMQPIARVTGVPEIPRFTVGHTLNTRAMAIKCAEEVLHKDFDDCTFIVAHLGGGSSIRLYHKGTNIDAVNDDEGNFTPERGGGVSAKELIGFTAKKLAEGKTVKDVVKRFHGEGGLKAHLGTTDAIEVEKMIEAGDEYAKIVYDAMAYRVAKDIGTLAVPVAGKVDRIILTGGIAYSKMLTQNIIKLVDWIAPVEVMAGEYEMEALAGGALRVLQGKEKLQNFGQIKASATDRIRICQGVEPYTSPAKYHE</sequence>
<dbReference type="HAMAP" id="MF_00542">
    <property type="entry name" value="Butyrate_kinase"/>
    <property type="match status" value="1"/>
</dbReference>
<dbReference type="NCBIfam" id="NF002834">
    <property type="entry name" value="PRK03011.1-5"/>
    <property type="match status" value="1"/>
</dbReference>
<dbReference type="CDD" id="cd24011">
    <property type="entry name" value="ASKHA_NBD_BK"/>
    <property type="match status" value="1"/>
</dbReference>
<reference evidence="11" key="1">
    <citation type="submission" date="2019-09" db="EMBL/GenBank/DDBJ databases">
        <title>In-depth cultivation of the pig gut microbiome towards novel bacterial diversity and tailored functional studies.</title>
        <authorList>
            <person name="Wylensek D."/>
            <person name="Hitch T.C.A."/>
            <person name="Clavel T."/>
        </authorList>
    </citation>
    <scope>NUCLEOTIDE SEQUENCE</scope>
    <source>
        <strain evidence="11">RF-744-FAT-WT-3</strain>
    </source>
</reference>
<dbReference type="PANTHER" id="PTHR21060">
    <property type="entry name" value="ACETATE KINASE"/>
    <property type="match status" value="1"/>
</dbReference>
<evidence type="ECO:0000256" key="1">
    <source>
        <dbReference type="ARBA" id="ARBA00004496"/>
    </source>
</evidence>
<dbReference type="EMBL" id="VUNB01000006">
    <property type="protein sequence ID" value="MST69472.1"/>
    <property type="molecule type" value="Genomic_DNA"/>
</dbReference>
<dbReference type="InterPro" id="IPR043129">
    <property type="entry name" value="ATPase_NBD"/>
</dbReference>
<keyword evidence="7 9" id="KW-0067">ATP-binding</keyword>
<evidence type="ECO:0000256" key="2">
    <source>
        <dbReference type="ARBA" id="ARBA00008748"/>
    </source>
</evidence>
<dbReference type="Pfam" id="PF00871">
    <property type="entry name" value="Acetate_kinase"/>
    <property type="match status" value="1"/>
</dbReference>
<dbReference type="RefSeq" id="WP_154572942.1">
    <property type="nucleotide sequence ID" value="NZ_JAQDDW010000019.1"/>
</dbReference>
<keyword evidence="4 9" id="KW-0808">Transferase</keyword>
<dbReference type="PANTHER" id="PTHR21060:SF3">
    <property type="entry name" value="BUTYRATE KINASE 2-RELATED"/>
    <property type="match status" value="1"/>
</dbReference>
<keyword evidence="6 9" id="KW-0418">Kinase</keyword>
<dbReference type="EC" id="2.7.2.7" evidence="9"/>
<name>A0A6A8M816_9FIRM</name>
<evidence type="ECO:0000256" key="10">
    <source>
        <dbReference type="RuleBase" id="RU003835"/>
    </source>
</evidence>
<dbReference type="InterPro" id="IPR023865">
    <property type="entry name" value="Aliphatic_acid_kinase_CS"/>
</dbReference>
<keyword evidence="5 9" id="KW-0547">Nucleotide-binding</keyword>
<dbReference type="GO" id="GO:0047761">
    <property type="term" value="F:butyrate kinase activity"/>
    <property type="evidence" value="ECO:0007669"/>
    <property type="project" value="UniProtKB-UniRule"/>
</dbReference>
<comment type="subcellular location">
    <subcellularLocation>
        <location evidence="1 9">Cytoplasm</location>
    </subcellularLocation>
</comment>
<evidence type="ECO:0000256" key="9">
    <source>
        <dbReference type="HAMAP-Rule" id="MF_00542"/>
    </source>
</evidence>
<comment type="catalytic activity">
    <reaction evidence="8 9">
        <text>butanoate + ATP = butanoyl phosphate + ADP</text>
        <dbReference type="Rhea" id="RHEA:13585"/>
        <dbReference type="ChEBI" id="CHEBI:17968"/>
        <dbReference type="ChEBI" id="CHEBI:30616"/>
        <dbReference type="ChEBI" id="CHEBI:58079"/>
        <dbReference type="ChEBI" id="CHEBI:456216"/>
        <dbReference type="EC" id="2.7.2.7"/>
    </reaction>
</comment>
<keyword evidence="3 9" id="KW-0963">Cytoplasm</keyword>
<accession>A0A6A8M816</accession>
<comment type="caution">
    <text evidence="11">The sequence shown here is derived from an EMBL/GenBank/DDBJ whole genome shotgun (WGS) entry which is preliminary data.</text>
</comment>
<organism evidence="11">
    <name type="scientific">Baileyella intestinalis</name>
    <dbReference type="NCBI Taxonomy" id="2606709"/>
    <lineage>
        <taxon>Bacteria</taxon>
        <taxon>Bacillati</taxon>
        <taxon>Bacillota</taxon>
        <taxon>Clostridia</taxon>
        <taxon>Peptostreptococcales</taxon>
        <taxon>Anaerovoracaceae</taxon>
        <taxon>Baileyella</taxon>
    </lineage>
</organism>
<evidence type="ECO:0000256" key="6">
    <source>
        <dbReference type="ARBA" id="ARBA00022777"/>
    </source>
</evidence>
<dbReference type="PROSITE" id="PS01075">
    <property type="entry name" value="ACETATE_KINASE_1"/>
    <property type="match status" value="1"/>
</dbReference>
<proteinExistence type="inferred from homology"/>
<comment type="similarity">
    <text evidence="2 9 10">Belongs to the acetokinase family.</text>
</comment>
<dbReference type="GO" id="GO:0006083">
    <property type="term" value="P:acetate metabolic process"/>
    <property type="evidence" value="ECO:0007669"/>
    <property type="project" value="TreeGrafter"/>
</dbReference>
<evidence type="ECO:0000256" key="4">
    <source>
        <dbReference type="ARBA" id="ARBA00022679"/>
    </source>
</evidence>
<dbReference type="InterPro" id="IPR011245">
    <property type="entry name" value="Butyrate_kin"/>
</dbReference>
<dbReference type="PRINTS" id="PR00471">
    <property type="entry name" value="ACETATEKNASE"/>
</dbReference>
<dbReference type="GO" id="GO:0008776">
    <property type="term" value="F:acetate kinase activity"/>
    <property type="evidence" value="ECO:0007669"/>
    <property type="project" value="TreeGrafter"/>
</dbReference>
<evidence type="ECO:0000256" key="7">
    <source>
        <dbReference type="ARBA" id="ARBA00022840"/>
    </source>
</evidence>
<dbReference type="AlphaFoldDB" id="A0A6A8M816"/>